<accession>A0A1H3RT42</accession>
<keyword evidence="4 9" id="KW-0159">Chromosome partition</keyword>
<dbReference type="InterPro" id="IPR050090">
    <property type="entry name" value="Tyrosine_recombinase_XerCD"/>
</dbReference>
<reference evidence="12 13" key="1">
    <citation type="submission" date="2016-10" db="EMBL/GenBank/DDBJ databases">
        <authorList>
            <person name="de Groot N.N."/>
        </authorList>
    </citation>
    <scope>NUCLEOTIDE SEQUENCE [LARGE SCALE GENOMIC DNA]</scope>
    <source>
        <strain evidence="12 13">CGMCC 4.3491</strain>
    </source>
</reference>
<dbReference type="RefSeq" id="WP_217634384.1">
    <property type="nucleotide sequence ID" value="NZ_FNPZ01000003.1"/>
</dbReference>
<comment type="subcellular location">
    <subcellularLocation>
        <location evidence="1 9">Cytoplasm</location>
    </subcellularLocation>
</comment>
<dbReference type="InterPro" id="IPR023009">
    <property type="entry name" value="Tyrosine_recombinase_XerC/XerD"/>
</dbReference>
<evidence type="ECO:0000256" key="3">
    <source>
        <dbReference type="ARBA" id="ARBA00022618"/>
    </source>
</evidence>
<keyword evidence="7 9" id="KW-0233">DNA recombination</keyword>
<feature type="active site" evidence="9">
    <location>
        <position position="176"/>
    </location>
</feature>
<feature type="domain" description="Tyr recombinase" evidence="10">
    <location>
        <begin position="108"/>
        <end position="302"/>
    </location>
</feature>
<evidence type="ECO:0000256" key="4">
    <source>
        <dbReference type="ARBA" id="ARBA00022829"/>
    </source>
</evidence>
<dbReference type="SUPFAM" id="SSF56349">
    <property type="entry name" value="DNA breaking-rejoining enzymes"/>
    <property type="match status" value="1"/>
</dbReference>
<dbReference type="GO" id="GO:0051301">
    <property type="term" value="P:cell division"/>
    <property type="evidence" value="ECO:0007669"/>
    <property type="project" value="UniProtKB-KW"/>
</dbReference>
<dbReference type="GO" id="GO:0005737">
    <property type="term" value="C:cytoplasm"/>
    <property type="evidence" value="ECO:0007669"/>
    <property type="project" value="UniProtKB-SubCell"/>
</dbReference>
<dbReference type="InterPro" id="IPR044068">
    <property type="entry name" value="CB"/>
</dbReference>
<evidence type="ECO:0000313" key="13">
    <source>
        <dbReference type="Proteomes" id="UP000198891"/>
    </source>
</evidence>
<evidence type="ECO:0000256" key="9">
    <source>
        <dbReference type="HAMAP-Rule" id="MF_01808"/>
    </source>
</evidence>
<organism evidence="12 13">
    <name type="scientific">Herbiconiux ginsengi</name>
    <dbReference type="NCBI Taxonomy" id="381665"/>
    <lineage>
        <taxon>Bacteria</taxon>
        <taxon>Bacillati</taxon>
        <taxon>Actinomycetota</taxon>
        <taxon>Actinomycetes</taxon>
        <taxon>Micrococcales</taxon>
        <taxon>Microbacteriaceae</taxon>
        <taxon>Herbiconiux</taxon>
    </lineage>
</organism>
<evidence type="ECO:0000256" key="8">
    <source>
        <dbReference type="ARBA" id="ARBA00023306"/>
    </source>
</evidence>
<evidence type="ECO:0000256" key="5">
    <source>
        <dbReference type="ARBA" id="ARBA00022908"/>
    </source>
</evidence>
<comment type="function">
    <text evidence="9">Site-specific tyrosine recombinase, which acts by catalyzing the cutting and rejoining of the recombining DNA molecules. The XerC-XerD complex is essential to convert dimers of the bacterial chromosome into monomers to permit their segregation at cell division. It also contributes to the segregational stability of plasmids.</text>
</comment>
<gene>
    <name evidence="9" type="primary">xerC</name>
    <name evidence="12" type="ORF">SAMN05216554_3034</name>
</gene>
<comment type="subunit">
    <text evidence="9">Forms a cyclic heterotetrameric complex composed of two molecules of XerC and two molecules of XerD.</text>
</comment>
<dbReference type="Proteomes" id="UP000198891">
    <property type="component" value="Unassembled WGS sequence"/>
</dbReference>
<name>A0A1H3RT42_9MICO</name>
<protein>
    <recommendedName>
        <fullName evidence="9">Tyrosine recombinase XerC</fullName>
    </recommendedName>
</protein>
<evidence type="ECO:0000259" key="11">
    <source>
        <dbReference type="PROSITE" id="PS51900"/>
    </source>
</evidence>
<dbReference type="GO" id="GO:0007059">
    <property type="term" value="P:chromosome segregation"/>
    <property type="evidence" value="ECO:0007669"/>
    <property type="project" value="UniProtKB-UniRule"/>
</dbReference>
<sequence>MDISGARAEYERYLRLERGYSEHTVRSYGADLTDLETFARSRGITDVADLDLPFYRDWLWAASQRELAKSTLARRAATAKTFSAWLRRTGRIEIDAAIRLRAPKPDRTLPRVLSGDSMNGLLDVLHISAADGDPVAVRDVAVVELLYASALRVSELVGIDIDDLDLDRRTVRVVGKGSKERIVPFGVPAHHALTDYLGRSRRALLERRPATAAARPGAALFLGVRGGRLGTRSVYELVSGLLEAVPGGGPAGPHALRHTAATHLLDGGADLRAVQEMLGHASLGTTQIYTHVTVERLRASYQAAHPRA</sequence>
<dbReference type="GO" id="GO:0003677">
    <property type="term" value="F:DNA binding"/>
    <property type="evidence" value="ECO:0007669"/>
    <property type="project" value="UniProtKB-UniRule"/>
</dbReference>
<dbReference type="STRING" id="381665.SAMN05216554_3034"/>
<feature type="active site" evidence="9">
    <location>
        <position position="152"/>
    </location>
</feature>
<dbReference type="EMBL" id="FNPZ01000003">
    <property type="protein sequence ID" value="SDZ28485.1"/>
    <property type="molecule type" value="Genomic_DNA"/>
</dbReference>
<dbReference type="SUPFAM" id="SSF47823">
    <property type="entry name" value="lambda integrase-like, N-terminal domain"/>
    <property type="match status" value="1"/>
</dbReference>
<dbReference type="InterPro" id="IPR011010">
    <property type="entry name" value="DNA_brk_join_enz"/>
</dbReference>
<dbReference type="GO" id="GO:0009037">
    <property type="term" value="F:tyrosine-based site-specific recombinase activity"/>
    <property type="evidence" value="ECO:0007669"/>
    <property type="project" value="UniProtKB-UniRule"/>
</dbReference>
<dbReference type="GO" id="GO:0006313">
    <property type="term" value="P:DNA transposition"/>
    <property type="evidence" value="ECO:0007669"/>
    <property type="project" value="UniProtKB-UniRule"/>
</dbReference>
<dbReference type="Gene3D" id="1.10.443.10">
    <property type="entry name" value="Intergrase catalytic core"/>
    <property type="match status" value="1"/>
</dbReference>
<dbReference type="Pfam" id="PF00589">
    <property type="entry name" value="Phage_integrase"/>
    <property type="match status" value="1"/>
</dbReference>
<keyword evidence="13" id="KW-1185">Reference proteome</keyword>
<keyword evidence="5 9" id="KW-0229">DNA integration</keyword>
<proteinExistence type="inferred from homology"/>
<feature type="active site" evidence="9">
    <location>
        <position position="254"/>
    </location>
</feature>
<dbReference type="AlphaFoldDB" id="A0A1H3RT42"/>
<dbReference type="InterPro" id="IPR002104">
    <property type="entry name" value="Integrase_catalytic"/>
</dbReference>
<evidence type="ECO:0000313" key="12">
    <source>
        <dbReference type="EMBL" id="SDZ28485.1"/>
    </source>
</evidence>
<dbReference type="PROSITE" id="PS51898">
    <property type="entry name" value="TYR_RECOMBINASE"/>
    <property type="match status" value="1"/>
</dbReference>
<feature type="active site" evidence="9">
    <location>
        <position position="257"/>
    </location>
</feature>
<dbReference type="PANTHER" id="PTHR30349">
    <property type="entry name" value="PHAGE INTEGRASE-RELATED"/>
    <property type="match status" value="1"/>
</dbReference>
<keyword evidence="8 9" id="KW-0131">Cell cycle</keyword>
<dbReference type="Pfam" id="PF02899">
    <property type="entry name" value="Phage_int_SAM_1"/>
    <property type="match status" value="1"/>
</dbReference>
<keyword evidence="2 9" id="KW-0963">Cytoplasm</keyword>
<dbReference type="InterPro" id="IPR010998">
    <property type="entry name" value="Integrase_recombinase_N"/>
</dbReference>
<feature type="domain" description="Core-binding (CB)" evidence="11">
    <location>
        <begin position="1"/>
        <end position="87"/>
    </location>
</feature>
<dbReference type="HAMAP" id="MF_01808">
    <property type="entry name" value="Recomb_XerC_XerD"/>
    <property type="match status" value="1"/>
</dbReference>
<keyword evidence="6 9" id="KW-0238">DNA-binding</keyword>
<evidence type="ECO:0000256" key="6">
    <source>
        <dbReference type="ARBA" id="ARBA00023125"/>
    </source>
</evidence>
<evidence type="ECO:0000259" key="10">
    <source>
        <dbReference type="PROSITE" id="PS51898"/>
    </source>
</evidence>
<dbReference type="PROSITE" id="PS51900">
    <property type="entry name" value="CB"/>
    <property type="match status" value="1"/>
</dbReference>
<dbReference type="PANTHER" id="PTHR30349:SF77">
    <property type="entry name" value="TYROSINE RECOMBINASE XERC"/>
    <property type="match status" value="1"/>
</dbReference>
<keyword evidence="3 9" id="KW-0132">Cell division</keyword>
<dbReference type="Gene3D" id="1.10.150.130">
    <property type="match status" value="1"/>
</dbReference>
<feature type="active site" description="O-(3'-phospho-DNA)-tyrosine intermediate" evidence="9">
    <location>
        <position position="289"/>
    </location>
</feature>
<dbReference type="InterPro" id="IPR004107">
    <property type="entry name" value="Integrase_SAM-like_N"/>
</dbReference>
<evidence type="ECO:0000256" key="1">
    <source>
        <dbReference type="ARBA" id="ARBA00004496"/>
    </source>
</evidence>
<comment type="similarity">
    <text evidence="9">Belongs to the 'phage' integrase family. XerC subfamily.</text>
</comment>
<dbReference type="InterPro" id="IPR013762">
    <property type="entry name" value="Integrase-like_cat_sf"/>
</dbReference>
<evidence type="ECO:0000256" key="7">
    <source>
        <dbReference type="ARBA" id="ARBA00023172"/>
    </source>
</evidence>
<evidence type="ECO:0000256" key="2">
    <source>
        <dbReference type="ARBA" id="ARBA00022490"/>
    </source>
</evidence>
<feature type="active site" evidence="9">
    <location>
        <position position="280"/>
    </location>
</feature>